<dbReference type="InterPro" id="IPR019282">
    <property type="entry name" value="Glycoamylase-like_cons_dom"/>
</dbReference>
<feature type="transmembrane region" description="Helical" evidence="3">
    <location>
        <begin position="765"/>
        <end position="782"/>
    </location>
</feature>
<dbReference type="InterPro" id="IPR010383">
    <property type="entry name" value="Glyco_hydrolase_94_b-supersand"/>
</dbReference>
<organism evidence="7 8">
    <name type="scientific">Clostridium amylolyticum</name>
    <dbReference type="NCBI Taxonomy" id="1121298"/>
    <lineage>
        <taxon>Bacteria</taxon>
        <taxon>Bacillati</taxon>
        <taxon>Bacillota</taxon>
        <taxon>Clostridia</taxon>
        <taxon>Eubacteriales</taxon>
        <taxon>Clostridiaceae</taxon>
        <taxon>Clostridium</taxon>
    </lineage>
</organism>
<dbReference type="GO" id="GO:0005975">
    <property type="term" value="P:carbohydrate metabolic process"/>
    <property type="evidence" value="ECO:0007669"/>
    <property type="project" value="InterPro"/>
</dbReference>
<reference evidence="7 8" key="1">
    <citation type="submission" date="2016-11" db="EMBL/GenBank/DDBJ databases">
        <authorList>
            <person name="Jaros S."/>
            <person name="Januszkiewicz K."/>
            <person name="Wedrychowicz H."/>
        </authorList>
    </citation>
    <scope>NUCLEOTIDE SEQUENCE [LARGE SCALE GENOMIC DNA]</scope>
    <source>
        <strain evidence="7 8">DSM 21864</strain>
    </source>
</reference>
<dbReference type="InterPro" id="IPR033432">
    <property type="entry name" value="GH94_catalytic"/>
</dbReference>
<keyword evidence="3" id="KW-1133">Transmembrane helix</keyword>
<evidence type="ECO:0000256" key="2">
    <source>
        <dbReference type="ARBA" id="ARBA00022679"/>
    </source>
</evidence>
<feature type="domain" description="Glycosyl hydrolase 94 supersandwich" evidence="4">
    <location>
        <begin position="1527"/>
        <end position="1804"/>
    </location>
</feature>
<evidence type="ECO:0000313" key="7">
    <source>
        <dbReference type="EMBL" id="SHJ46772.1"/>
    </source>
</evidence>
<dbReference type="Gene3D" id="1.50.10.10">
    <property type="match status" value="1"/>
</dbReference>
<keyword evidence="3" id="KW-0472">Membrane</keyword>
<proteinExistence type="predicted"/>
<evidence type="ECO:0000256" key="1">
    <source>
        <dbReference type="ARBA" id="ARBA00022676"/>
    </source>
</evidence>
<feature type="transmembrane region" description="Helical" evidence="3">
    <location>
        <begin position="365"/>
        <end position="388"/>
    </location>
</feature>
<feature type="transmembrane region" description="Helical" evidence="3">
    <location>
        <begin position="788"/>
        <end position="810"/>
    </location>
</feature>
<dbReference type="CDD" id="cd11756">
    <property type="entry name" value="GH94N_ChvB_NdvB_1_like"/>
    <property type="match status" value="1"/>
</dbReference>
<dbReference type="InterPro" id="IPR037018">
    <property type="entry name" value="GH65_N"/>
</dbReference>
<evidence type="ECO:0000259" key="4">
    <source>
        <dbReference type="Pfam" id="PF06165"/>
    </source>
</evidence>
<dbReference type="SUPFAM" id="SSF48208">
    <property type="entry name" value="Six-hairpin glycosidases"/>
    <property type="match status" value="1"/>
</dbReference>
<dbReference type="InterPro" id="IPR008928">
    <property type="entry name" value="6-hairpin_glycosidase_sf"/>
</dbReference>
<dbReference type="SUPFAM" id="SSF74650">
    <property type="entry name" value="Galactose mutarotase-like"/>
    <property type="match status" value="2"/>
</dbReference>
<dbReference type="PANTHER" id="PTHR37469:SF2">
    <property type="entry name" value="CELLOBIONIC ACID PHOSPHORYLASE"/>
    <property type="match status" value="1"/>
</dbReference>
<evidence type="ECO:0000259" key="6">
    <source>
        <dbReference type="Pfam" id="PF17167"/>
    </source>
</evidence>
<dbReference type="InterPro" id="IPR012341">
    <property type="entry name" value="6hp_glycosidase-like_sf"/>
</dbReference>
<keyword evidence="2" id="KW-0808">Transferase</keyword>
<name>A0A1M6JJG3_9CLOT</name>
<dbReference type="Proteomes" id="UP000184080">
    <property type="component" value="Unassembled WGS sequence"/>
</dbReference>
<dbReference type="PANTHER" id="PTHR37469">
    <property type="entry name" value="CELLOBIONIC ACID PHOSPHORYLASE-RELATED"/>
    <property type="match status" value="1"/>
</dbReference>
<dbReference type="GO" id="GO:0030246">
    <property type="term" value="F:carbohydrate binding"/>
    <property type="evidence" value="ECO:0007669"/>
    <property type="project" value="InterPro"/>
</dbReference>
<feature type="transmembrane region" description="Helical" evidence="3">
    <location>
        <begin position="909"/>
        <end position="929"/>
    </location>
</feature>
<dbReference type="STRING" id="1121298.SAMN05444401_3124"/>
<dbReference type="Pfam" id="PF17167">
    <property type="entry name" value="Glyco_hydro_94"/>
    <property type="match status" value="1"/>
</dbReference>
<feature type="domain" description="Glycosyl hydrolase 94 catalytic" evidence="6">
    <location>
        <begin position="2378"/>
        <end position="2802"/>
    </location>
</feature>
<sequence length="2874" mass="330309">MIKSRIKCTKVLLNNMEDGYREIIKNYEYINSLVSSNNEIIHSCQWLLDNIYLIEKEYKMVKANLPLKYCADLPLNTEKDLCVPRIYTLAQGFINTYEGIVKNDNARKYITTLKEEYDFTMGELWAFPLMLRVVLLEYISGITHEMSFIVREKKKANLFCEKIINAYVKSDYKETLNKYISENKKATNPFIERTIKVLRDNALEKEEIIKWLSLSLPKGNESIENAIKEQYLKEGKLQRIMGNSITSLRSIDAIDWKSFFESISDVEEILSKDPSGIYKKMDFDTRDNYRHNIEVISKNSGISEKNIAMEVLSLANNAISSQAEFYKQHVGYYILDAGKNDLKKKLRYKPKGLEGVKESIKKKPYLYYFGLMALFIIFLEAIVITSYFRALGYISFNKLIWGIIISIIPISEVVIAILNWSVTNIITPSEIPKLKLEKGLTEDISTIVVIPALINSVERLRSLIDDMEVYYLANREENLYFAILGDFKDAYSENEAEDEKIVKEALKEVKELNNKYCKKGNEIFFFFNRQRKFNESMGYYLGWERKRGKLVEFMKLIRGSKKTSFNVISSDISKLRKVKYLITLDADTKLPRDTVRRLVGAMSHPLNIPVLDNNNEIVIRGYGIMQPRISVSISASEKTNFSRIFSGETGMDLYTTAVSDAYQDIFGEGIFTGKGIIDIDTFYNVLKDEIPKNSVLSHDLLEGCYARAALVTDINLVDGYPSHYKSSSLRLHRWVRGDWQLIPWLKSKKISKLSKWKIIDNLRRSLLTPSVVLLILLQFSLLSGGQQWLALAFLSIGIPILFDVSEVVVTPKKGIGLNGTLSSSKMVWQQIFFIFSFIPHQALLMLDAIFRTLYRTFISKKNMLQWQTAADAEATAGKTLISYIKTMYLASIISLVVGLLAFNYSLSLGWLMTPICVIWFISPLSAYIIGLELPKEKEDISKKDEVFIREISRRTWCYYEDFVNKENNYLAPDNYQEDPEKGIAYRTSPTNVAMGLITNITAYDMGFIGINSVLDRLNKGIESINKLEKYHGHLYNWYDTKSLKPLWPRYISTVDSGNLVGYYWVIMESLKEYKSNPIIREKYIKGLVETLCLAEAEDNNRVLYKELMKEISNKSYDIYGYNELLHRIWSMAVNYEKENKDGEYYWNSKVKYDVSTRIKEIQILFPWLELSSIEVKDAEITNALNECIFKVPIKELPAKLNTILVSLSDNVNISEEFLKLLSDSINNFLKLIRMLDSLNNKLEKLSEDTDFTILYNDEVKLFSIGYDVENDSLGSSYYDLMASEARAASFIAIAKGDVSTEHWFKLGRAMASLYGRKSLVSWSGTMFEYFMPLLIMKAYPKTLLNQTYYSVLHIQKKYSKLKKIPWGISESAFYHFDGALNYQYKAFGVPDVGLKRGLGDELVVSTYSVALALMIDSKDSIKAMKNFVSMGMLGRYGFYESIDYTKDRVPKGKSYAIVKNYMVHHQGMMLMAFNNVLCNDILSDRFHRLPEVKATEELLQEKVPKAVIYDRKSEIQIPKSDIEEQNIFIREYVTPYSEVPEVQILSNGSYSLMITNSGSGYSKIDNMALYRWREDVTLDSSGMFFFIKNINSNEYWSAAYEPCKNSGDKYQVNFSLDKAVFKRNDGNIETKTEIVVSPDFNAEIRKITLTNHSNFTRDLEVTSYMEVVLTEYNADLVHPAFSNLFITTEFDEEHKCLLASRRPRAKSQHKPYAVHFILEDVGKSENIQYETARANFIGRNRDITNPVVMDSETPLENRVGIVLDPIFSLRKRVNIMPGEYVTISFVTACAASREEALNIVKHFKGYNYLERVFEEAMNEVQWELKALGIKSAQANFYQRVANNIIFPSNFKHREKFIKSINKYQKDLWPYGISGDLPILLVIVEEEKDLDMVRQVLLMYKYWQLKGLVVDLIIYNKQDTSYTQPLQNSISQLVNVSEQDKKGNYKGSIYIHSKSTMSEEILSFLKGISKVVIESSKGSLIEQLDNSIDDSKYRDILEINNNFDSKKIVSYIRHKELQGNKLISEYKIKYKDKSTKDKSVESFYKNLKYNYELAEEIAYSNISKPSKEKAKEDLNYPVDKLLYYNGYGGFNSKSNSYIIVLNEEKNTPAPWINVISNKNFGFHISESGSSYSWCGNSRENKITPWNNDAVSDLSGEVMYIRDEDTGEFWTLTPKPVREDNNYIIEHGYGYSSFIHNSHGIEGEMTCFVPLDKELKIIKVNLKNSSSNTRNISVFYYAQLVLGVSPQQTSQYISTHVYGDGEFVYGINPYSESFGRLKAFLKIIGGENSTFTGNRKEFLGRGGHISYPLALKSKTLSNITGAGMDPCLAEHTFITINPGETKEISIILGDMENLQQISTLINSYNNKEIVYEELTKVKNYWSNLLGTIKVKTPDKSMDLLLNGWLIYQNLSCRYWARSAFYQSGGAYGFRDQLQDTLALGMLDANFTKNQILKSASRQFIEGDVQHWWHPVVNSGIRTRFSDDLLWLPYVTAEYINSTGDYSILFEEAPYLRDNPLQEGEDERYNIVPESKEKGSIYEHCIKAIKKALKFGEHNIPLMGSGDWNDGMSTVGNKGKGESIWLGWFLYDILNKFQPICSFVKDNEMVVEFKDSMNFIRENIEKHGWDGGWYRRAYFDNGTPLGSMENSECKIDSLAQSWAAISGAGKISRVKQAMEAVEKYLVKEDKEIILLLAPPFNNSQLEPGYIKGYVPGVRENGGQYTHAAVWCIMAFTLLGENNKAWKYFNMINPINHSSTSLEAKTYKVEPYVMAADVYLKEPFSGRGGWSWYTGAAGWMYKVGVQNILGFKIIQGKGFVIEPCIPDNWNGYEIEYTRDNVKYYIKVIRDNKELLTMDGEVLKEKLIPFKPKGEHYVEVRFQ</sequence>
<gene>
    <name evidence="7" type="ORF">SAMN05444401_3124</name>
</gene>
<dbReference type="InterPro" id="IPR011013">
    <property type="entry name" value="Gal_mutarotase_sf_dom"/>
</dbReference>
<dbReference type="InterPro" id="IPR037824">
    <property type="entry name" value="GH94N_2_NdvB"/>
</dbReference>
<keyword evidence="1" id="KW-0328">Glycosyltransferase</keyword>
<dbReference type="OrthoDB" id="9769991at2"/>
<keyword evidence="3" id="KW-0812">Transmembrane</keyword>
<dbReference type="Gene3D" id="2.70.98.40">
    <property type="entry name" value="Glycoside hydrolase, family 65, N-terminal domain"/>
    <property type="match status" value="2"/>
</dbReference>
<dbReference type="Pfam" id="PF10091">
    <property type="entry name" value="Glycoamylase"/>
    <property type="match status" value="1"/>
</dbReference>
<dbReference type="Gene3D" id="1.50.10.140">
    <property type="match status" value="2"/>
</dbReference>
<feature type="transmembrane region" description="Helical" evidence="3">
    <location>
        <begin position="400"/>
        <end position="422"/>
    </location>
</feature>
<dbReference type="Pfam" id="PF06165">
    <property type="entry name" value="GH94_b-supersand"/>
    <property type="match status" value="2"/>
</dbReference>
<feature type="domain" description="Glycosyl hydrolase 94 supersandwich" evidence="4">
    <location>
        <begin position="2095"/>
        <end position="2364"/>
    </location>
</feature>
<evidence type="ECO:0000313" key="8">
    <source>
        <dbReference type="Proteomes" id="UP000184080"/>
    </source>
</evidence>
<dbReference type="CDD" id="cd11753">
    <property type="entry name" value="GH94N_ChvB_NdvB_2_like"/>
    <property type="match status" value="1"/>
</dbReference>
<feature type="domain" description="Glycoamylase-like" evidence="5">
    <location>
        <begin position="1277"/>
        <end position="1489"/>
    </location>
</feature>
<keyword evidence="8" id="KW-1185">Reference proteome</keyword>
<protein>
    <submittedName>
        <fullName evidence="7">Cellobiose phosphorylase</fullName>
    </submittedName>
</protein>
<dbReference type="GO" id="GO:0016757">
    <property type="term" value="F:glycosyltransferase activity"/>
    <property type="evidence" value="ECO:0007669"/>
    <property type="project" value="UniProtKB-KW"/>
</dbReference>
<dbReference type="RefSeq" id="WP_073008683.1">
    <property type="nucleotide sequence ID" value="NZ_FQZO01000005.1"/>
</dbReference>
<feature type="transmembrane region" description="Helical" evidence="3">
    <location>
        <begin position="880"/>
        <end position="902"/>
    </location>
</feature>
<evidence type="ECO:0000259" key="5">
    <source>
        <dbReference type="Pfam" id="PF10091"/>
    </source>
</evidence>
<accession>A0A1M6JJG3</accession>
<dbReference type="SMART" id="SM01068">
    <property type="entry name" value="CBM_X"/>
    <property type="match status" value="2"/>
</dbReference>
<dbReference type="InterPro" id="IPR052047">
    <property type="entry name" value="GH94_Enzymes"/>
</dbReference>
<dbReference type="Gene3D" id="2.60.420.10">
    <property type="entry name" value="Maltose phosphorylase, domain 3"/>
    <property type="match status" value="1"/>
</dbReference>
<dbReference type="InterPro" id="IPR037820">
    <property type="entry name" value="GH94N_NdvB"/>
</dbReference>
<feature type="transmembrane region" description="Helical" evidence="3">
    <location>
        <begin position="831"/>
        <end position="854"/>
    </location>
</feature>
<evidence type="ECO:0000256" key="3">
    <source>
        <dbReference type="SAM" id="Phobius"/>
    </source>
</evidence>
<dbReference type="EMBL" id="FQZO01000005">
    <property type="protein sequence ID" value="SHJ46772.1"/>
    <property type="molecule type" value="Genomic_DNA"/>
</dbReference>